<accession>A0A914A521</accession>
<keyword evidence="3" id="KW-1185">Reference proteome</keyword>
<feature type="compositionally biased region" description="Basic and acidic residues" evidence="1">
    <location>
        <begin position="1904"/>
        <end position="1914"/>
    </location>
</feature>
<feature type="region of interest" description="Disordered" evidence="1">
    <location>
        <begin position="1146"/>
        <end position="1219"/>
    </location>
</feature>
<protein>
    <submittedName>
        <fullName evidence="2">Uncharacterized protein</fullName>
    </submittedName>
</protein>
<name>A0A914A521_PATMI</name>
<feature type="compositionally biased region" description="Polar residues" evidence="1">
    <location>
        <begin position="2656"/>
        <end position="2673"/>
    </location>
</feature>
<feature type="compositionally biased region" description="Polar residues" evidence="1">
    <location>
        <begin position="710"/>
        <end position="721"/>
    </location>
</feature>
<feature type="compositionally biased region" description="Polar residues" evidence="1">
    <location>
        <begin position="2347"/>
        <end position="2364"/>
    </location>
</feature>
<feature type="compositionally biased region" description="Basic residues" evidence="1">
    <location>
        <begin position="505"/>
        <end position="516"/>
    </location>
</feature>
<dbReference type="EnsemblMetazoa" id="XM_038202887.1">
    <property type="protein sequence ID" value="XP_038058815.1"/>
    <property type="gene ID" value="LOC119730104"/>
</dbReference>
<dbReference type="GeneID" id="119730104"/>
<feature type="region of interest" description="Disordered" evidence="1">
    <location>
        <begin position="2021"/>
        <end position="2057"/>
    </location>
</feature>
<feature type="compositionally biased region" description="Polar residues" evidence="1">
    <location>
        <begin position="454"/>
        <end position="481"/>
    </location>
</feature>
<feature type="region of interest" description="Disordered" evidence="1">
    <location>
        <begin position="2192"/>
        <end position="2252"/>
    </location>
</feature>
<feature type="region of interest" description="Disordered" evidence="1">
    <location>
        <begin position="681"/>
        <end position="785"/>
    </location>
</feature>
<feature type="region of interest" description="Disordered" evidence="1">
    <location>
        <begin position="905"/>
        <end position="986"/>
    </location>
</feature>
<feature type="compositionally biased region" description="Basic and acidic residues" evidence="1">
    <location>
        <begin position="2221"/>
        <end position="2252"/>
    </location>
</feature>
<feature type="compositionally biased region" description="Basic and acidic residues" evidence="1">
    <location>
        <begin position="967"/>
        <end position="977"/>
    </location>
</feature>
<feature type="region of interest" description="Disordered" evidence="1">
    <location>
        <begin position="1947"/>
        <end position="1975"/>
    </location>
</feature>
<feature type="compositionally biased region" description="Polar residues" evidence="1">
    <location>
        <begin position="314"/>
        <end position="327"/>
    </location>
</feature>
<reference evidence="2" key="1">
    <citation type="submission" date="2022-11" db="UniProtKB">
        <authorList>
            <consortium name="EnsemblMetazoa"/>
        </authorList>
    </citation>
    <scope>IDENTIFICATION</scope>
</reference>
<feature type="compositionally biased region" description="Polar residues" evidence="1">
    <location>
        <begin position="1483"/>
        <end position="1501"/>
    </location>
</feature>
<feature type="region of interest" description="Disordered" evidence="1">
    <location>
        <begin position="1413"/>
        <end position="1446"/>
    </location>
</feature>
<evidence type="ECO:0000313" key="2">
    <source>
        <dbReference type="EnsemblMetazoa" id="XP_038058815.1"/>
    </source>
</evidence>
<feature type="compositionally biased region" description="Low complexity" evidence="1">
    <location>
        <begin position="1515"/>
        <end position="1525"/>
    </location>
</feature>
<feature type="compositionally biased region" description="Polar residues" evidence="1">
    <location>
        <begin position="283"/>
        <end position="301"/>
    </location>
</feature>
<dbReference type="OrthoDB" id="6158625at2759"/>
<feature type="compositionally biased region" description="Basic and acidic residues" evidence="1">
    <location>
        <begin position="1502"/>
        <end position="1513"/>
    </location>
</feature>
<feature type="compositionally biased region" description="Basic and acidic residues" evidence="1">
    <location>
        <begin position="1849"/>
        <end position="1871"/>
    </location>
</feature>
<feature type="compositionally biased region" description="Acidic residues" evidence="1">
    <location>
        <begin position="1787"/>
        <end position="1802"/>
    </location>
</feature>
<feature type="compositionally biased region" description="Polar residues" evidence="1">
    <location>
        <begin position="1734"/>
        <end position="1779"/>
    </location>
</feature>
<feature type="compositionally biased region" description="Low complexity" evidence="1">
    <location>
        <begin position="1183"/>
        <end position="1204"/>
    </location>
</feature>
<feature type="compositionally biased region" description="Basic and acidic residues" evidence="1">
    <location>
        <begin position="1951"/>
        <end position="1961"/>
    </location>
</feature>
<evidence type="ECO:0000256" key="1">
    <source>
        <dbReference type="SAM" id="MobiDB-lite"/>
    </source>
</evidence>
<feature type="compositionally biased region" description="Basic residues" evidence="1">
    <location>
        <begin position="722"/>
        <end position="733"/>
    </location>
</feature>
<feature type="compositionally biased region" description="Basic and acidic residues" evidence="1">
    <location>
        <begin position="333"/>
        <end position="356"/>
    </location>
</feature>
<evidence type="ECO:0000313" key="3">
    <source>
        <dbReference type="Proteomes" id="UP000887568"/>
    </source>
</evidence>
<feature type="region of interest" description="Disordered" evidence="1">
    <location>
        <begin position="1262"/>
        <end position="1339"/>
    </location>
</feature>
<feature type="region of interest" description="Disordered" evidence="1">
    <location>
        <begin position="153"/>
        <end position="258"/>
    </location>
</feature>
<feature type="region of interest" description="Disordered" evidence="1">
    <location>
        <begin position="454"/>
        <end position="528"/>
    </location>
</feature>
<feature type="region of interest" description="Disordered" evidence="1">
    <location>
        <begin position="1476"/>
        <end position="1559"/>
    </location>
</feature>
<feature type="compositionally biased region" description="Polar residues" evidence="1">
    <location>
        <begin position="383"/>
        <end position="423"/>
    </location>
</feature>
<organism evidence="2 3">
    <name type="scientific">Patiria miniata</name>
    <name type="common">Bat star</name>
    <name type="synonym">Asterina miniata</name>
    <dbReference type="NCBI Taxonomy" id="46514"/>
    <lineage>
        <taxon>Eukaryota</taxon>
        <taxon>Metazoa</taxon>
        <taxon>Echinodermata</taxon>
        <taxon>Eleutherozoa</taxon>
        <taxon>Asterozoa</taxon>
        <taxon>Asteroidea</taxon>
        <taxon>Valvatacea</taxon>
        <taxon>Valvatida</taxon>
        <taxon>Asterinidae</taxon>
        <taxon>Patiria</taxon>
    </lineage>
</organism>
<feature type="compositionally biased region" description="Basic and acidic residues" evidence="1">
    <location>
        <begin position="35"/>
        <end position="51"/>
    </location>
</feature>
<feature type="region of interest" description="Disordered" evidence="1">
    <location>
        <begin position="1"/>
        <end position="122"/>
    </location>
</feature>
<feature type="compositionally biased region" description="Basic and acidic residues" evidence="1">
    <location>
        <begin position="1833"/>
        <end position="1842"/>
    </location>
</feature>
<feature type="compositionally biased region" description="Polar residues" evidence="1">
    <location>
        <begin position="905"/>
        <end position="921"/>
    </location>
</feature>
<feature type="compositionally biased region" description="Polar residues" evidence="1">
    <location>
        <begin position="1872"/>
        <end position="1902"/>
    </location>
</feature>
<feature type="region of interest" description="Disordered" evidence="1">
    <location>
        <begin position="2347"/>
        <end position="2367"/>
    </location>
</feature>
<feature type="region of interest" description="Disordered" evidence="1">
    <location>
        <begin position="281"/>
        <end position="427"/>
    </location>
</feature>
<dbReference type="Proteomes" id="UP000887568">
    <property type="component" value="Unplaced"/>
</dbReference>
<feature type="compositionally biased region" description="Polar residues" evidence="1">
    <location>
        <begin position="1424"/>
        <end position="1434"/>
    </location>
</feature>
<proteinExistence type="predicted"/>
<feature type="compositionally biased region" description="Polar residues" evidence="1">
    <location>
        <begin position="748"/>
        <end position="759"/>
    </location>
</feature>
<feature type="compositionally biased region" description="Low complexity" evidence="1">
    <location>
        <begin position="160"/>
        <end position="170"/>
    </location>
</feature>
<feature type="region of interest" description="Disordered" evidence="1">
    <location>
        <begin position="1734"/>
        <end position="1806"/>
    </location>
</feature>
<dbReference type="RefSeq" id="XP_038058815.1">
    <property type="nucleotide sequence ID" value="XM_038202887.1"/>
</dbReference>
<dbReference type="OMA" id="ASTHENC"/>
<feature type="region of interest" description="Disordered" evidence="1">
    <location>
        <begin position="1452"/>
        <end position="1471"/>
    </location>
</feature>
<sequence length="2766" mass="304437">MNGSWSDQDLSRESDLTEPDSQSGMSEGEFESFEDAGHRTEEHNMKYKDQTENGNAVDLDGLPDNHDQSTEGEEEDDISYNSSEHHHPEVVGGDEAEGPPEGRLEDSGETMGGGEPVVNEKQQTVINMHHVDLILDNIDAELNDIINRSLNSEHSEHSYHGNSSSSGTSRHSQKASTLTRQGPESSNNATADETLEDDSASDTGLGTGSHRGDSSPIPNGDHVRHGSAVGKIYMNGEGKGTKLKNGSNRSFKKKVSKRQALVEFSDGDSICSDDVRMRMEETLNLQDSDTDALPSQHSHNPSHTHDALQKHNRSLPSSATASNSTKSWNRRRGVPDEANDNRTEDSSQSDDNHETQDISSRIQEMVSLVLSDSTTDPLFDEASSPNLSNNHQSQNLPRTNHNTQRTTGAIRSSENGRTHQSLPPDSKSFLEHRRAGRGIDADSIATEDFEHVFQTSIVTHDPPSTTSRSPLKTTRNNPSNRNEAKRIPSASPKKTDHLTVPGMGKRGKSRSKKKRTNTLPTSKPSGLPEYMYLRKGVTESDVGSDSIRTEDYEGHFEVARVTDQHNSPKYANFSNIPRSRHAPNVQSDPESIQTEEYEQRFRSLMVKQVAGVPVKSFDQVTIASDLESVETGMVHEKFQEALRKGPEVRVFNEFGDQSDLDPLQMEEVERKFQKILRKKKIEKMRHSKKDGDTEDDVTSDMDSVRAIPSKSETSSPPNRQSKNGRSKGHRHHNGVQVKHSGRSRDASPRTNTYNTTRSSPRGAPSSPWSTPRDVSPSPPQKSPTAVATAVNFPFNYHPPAVARSCGNHHDKNPASTLSVQCNIFKERKKILLSHECLFLFFLLCVSRTEQANFPSWQDPSVGRQRAAAWNSQRQDSFSTYEEVESLHSHQCSSLQSLDNSCGPSRLQSFGSTSSSLDQSHPQVDGGPWASGIPAEDHLFDHEQDDQGSSLTSDSTQSASAKGGRSGHLKEKSRRSLIEDDEDEMNSSVAKWVDQTRAETARRRSYVGLPEDPLVRSHEAPEGGQHSCDLNKERSLTALKMQCGDVIPGKSGRQIRLPNETDLELALRVGNSSPVSMISRCASLDSSHGSPGSDHPEGDWTIAEDVLINLGFGGANMGIPSRFLKSWREQVLKQRVEEVRRLLGNTTSNHLLQHLPTKPEKTHSPKEKIPLPRKEDRHNHNLPSTSTYSPRSSSTSSLVSDSSNSQQVEDAVMSRQRGADKAKLVGLRRSLKKAATVSSFGQTLSEISNSRQGPPNQQIVALQQGDQPPAARRSPGGGKYSPFHKSHKSSARDRRRKYMKKQSSLPISLETLQEEDESLKPGLVKSKQADTESPSARKNLLKPQSLEVGDQPAFHCKLKIVMEQPSVESREAMSRQGTTDVDVDVDEAIADVDTDKKDQKVSMEQYLVVKAIIDSKDSGFENEPSRTGSPQISPRSSEDETVKGTCSKTITTADFNAQRTRSSEIPDSKTDNLLVIVPSKENNDISGASPSTCPDENFQGQHIKQEQSPKREELPSTESKSTSETSRLADVTIVPVPQTKDTKLSGCSSSTSSDRRRPSLADIQDDFHQTITEEDNDVFDSPVGGHISDSVSACCQTSPSLHSPLLSPLFFLGSISEHPDSLSDGNNSATNVSPEIFVLPSGSASDVGYEKGGVSAERHDSLESVKTTADGLVSDSSLRSLSQEISDGGLSIIAEKDEEQGFGQEPSDRISVMDKAIQDSQELLSPLSMINNKTSGISGQNRFQFDDLPQNSEPLDPTTSNPVEKSRNPFKSSDSFYSSPRHSKVDFDFDATIEEDEDGEQYSDGESFSKVAFPELTAMVYKASNLANTSASDHLNDNSEESHNSSPCLSKDDHGPEMHCSELDETDFKTDISSESARNKSGTDVNSTGSWDNEVQNGTNSGRTGLDHNDCKENSRSVAQSDTIIFSKQPISENYILNKAGDETAPAISVIDGKESEEKPTGYEKNAAGCQHDDCRGNCQNRTSLRTDELTKDSVPVNHPGDHSQFSSNGQFINEQAAYDNQASANNPDGEIPPGGSIPSENVKMSDLELGNGSRQTDKANFTSEVKSSFFAWESTKKHTEFLDRLHSERNGMEEWKLGFDQPQIIRSTSVEAHLNFQRRKLRTLSERSTLYSDGMEPLLSGFGRIITERSSSSTEGFGSFGSDIFRRPQTTMQTLQQVAAKLESHIRQRSLVSIQDDESEEENEQRVAEEPQSPYKQTVPEVEKLADLDSTEERNSVQPDENGKCKLHEDERYKDVNSRDENDIAVHPVDKSTTDTSKSAKVCEEEVTNNSNLCEENLQHDENTVATSDNVDALEVETKVISPNIHVDGTSDYKPLSKSDVQNMSASTHENCTGANKDTPSATTAARRRSWQFQATASRKSRNFLSVPSFGPLTDTFNGNPFSASLSAKQVNPNVGVLQEVVPDLEHHCDSADSQSLSKLSELSDETDSLQIKDFEASCKIIMEHVVDEKDQDGEDEFSFDLCTGIETSCTECEVSNLTEPGTMVEFKGKDPVLEQTPKSVVVSFDHLEDSAPSENERGSHCVLDKIGIPSYPMLVYPTSSSVSEVKYNQELPKLTSDFVYVKLLPTNGPNVAHGSAVVHSQYYRCEKFVNVSTSSDGKVAFIETGEDDNLCASHQLPTFLSEVNFPALSNARKGFSSQPAENRMSISSQGSRSLDCPSPVPSSRLSPTFEEICTKAGNLMQQLQEALGSESPEDLQRSQVEIENKNTDKELDELHQEEEEEGGFIRYTLLDKDIFGGVSRLFSQM</sequence>
<feature type="compositionally biased region" description="Low complexity" evidence="1">
    <location>
        <begin position="946"/>
        <end position="960"/>
    </location>
</feature>
<feature type="compositionally biased region" description="Basic and acidic residues" evidence="1">
    <location>
        <begin position="1460"/>
        <end position="1469"/>
    </location>
</feature>
<feature type="region of interest" description="Disordered" evidence="1">
    <location>
        <begin position="2653"/>
        <end position="2682"/>
    </location>
</feature>
<feature type="compositionally biased region" description="Basic residues" evidence="1">
    <location>
        <begin position="1281"/>
        <end position="1299"/>
    </location>
</feature>
<feature type="region of interest" description="Disordered" evidence="1">
    <location>
        <begin position="1829"/>
        <end position="1919"/>
    </location>
</feature>
<feature type="compositionally biased region" description="Polar residues" evidence="1">
    <location>
        <begin position="174"/>
        <end position="191"/>
    </location>
</feature>
<feature type="compositionally biased region" description="Basic and acidic residues" evidence="1">
    <location>
        <begin position="1156"/>
        <end position="1178"/>
    </location>
</feature>